<accession>A0A0U5FXV8</accession>
<dbReference type="AlphaFoldDB" id="A0A0U5FXV8"/>
<dbReference type="Pfam" id="PF17863">
    <property type="entry name" value="AAA_lid_2"/>
    <property type="match status" value="1"/>
</dbReference>
<keyword evidence="5" id="KW-1185">Reference proteome</keyword>
<dbReference type="EMBL" id="CDMC01000003">
    <property type="protein sequence ID" value="CEL03485.1"/>
    <property type="molecule type" value="Genomic_DNA"/>
</dbReference>
<dbReference type="InterPro" id="IPR041628">
    <property type="entry name" value="ChlI/MoxR_AAA_lid"/>
</dbReference>
<dbReference type="Gene3D" id="1.10.8.80">
    <property type="entry name" value="Magnesium chelatase subunit I, C-Terminal domain"/>
    <property type="match status" value="1"/>
</dbReference>
<protein>
    <recommendedName>
        <fullName evidence="1">magnesium chelatase</fullName>
        <ecNumber evidence="1">6.6.1.1</ecNumber>
    </recommendedName>
</protein>
<name>A0A0U5FXV8_ASPCI</name>
<dbReference type="PANTHER" id="PTHR11603:SF132">
    <property type="entry name" value="C2H2-TYPE DOMAIN-CONTAINING PROTEIN"/>
    <property type="match status" value="1"/>
</dbReference>
<reference evidence="5" key="1">
    <citation type="journal article" date="2016" name="Genome Announc.">
        <title>Draft genome sequences of fungus Aspergillus calidoustus.</title>
        <authorList>
            <person name="Horn F."/>
            <person name="Linde J."/>
            <person name="Mattern D.J."/>
            <person name="Walther G."/>
            <person name="Guthke R."/>
            <person name="Scherlach K."/>
            <person name="Martin K."/>
            <person name="Brakhage A.A."/>
            <person name="Petzke L."/>
            <person name="Valiante V."/>
        </authorList>
    </citation>
    <scope>NUCLEOTIDE SEQUENCE [LARGE SCALE GENOMIC DNA]</scope>
    <source>
        <strain evidence="5">SF006504</strain>
    </source>
</reference>
<gene>
    <name evidence="4" type="ORF">ASPCAL04639</name>
</gene>
<dbReference type="EC" id="6.6.1.1" evidence="1"/>
<sequence length="335" mass="36801">MMGDTDIIGSLAHELSDLELALLLCLGGQEHCLIETDHDSINDVAAELALICSHTYGLDYTVIECSQTTSLEEFRDQICISALQTDEPGMEPRYQTVGAVIAKNLDHASHDIQLEALELMRSKRLVTGTGVLEAPAHFLFVPVITRDADQVRPKLNTHLIDHLIISHYHDPEDGYAYLEDDDGWHSDGQGSLSSVVHRTGTRESLHPGVDFQLLDKLNAAGDAVRVTAELTRYQQDIVVFLRLSRAVAGGISARSNVHFTKLAKLLAVIHGINYLTPSIVALAAKKVFRHRIVVAKPEDDRSLQYGSDLKAVAKVLEYATPDTILESVLTLEAPL</sequence>
<organism evidence="4 5">
    <name type="scientific">Aspergillus calidoustus</name>
    <dbReference type="NCBI Taxonomy" id="454130"/>
    <lineage>
        <taxon>Eukaryota</taxon>
        <taxon>Fungi</taxon>
        <taxon>Dikarya</taxon>
        <taxon>Ascomycota</taxon>
        <taxon>Pezizomycotina</taxon>
        <taxon>Eurotiomycetes</taxon>
        <taxon>Eurotiomycetidae</taxon>
        <taxon>Eurotiales</taxon>
        <taxon>Aspergillaceae</taxon>
        <taxon>Aspergillus</taxon>
        <taxon>Aspergillus subgen. Nidulantes</taxon>
    </lineage>
</organism>
<dbReference type="InterPro" id="IPR052041">
    <property type="entry name" value="Nucleic_acid_metab_PIN/TRAM"/>
</dbReference>
<dbReference type="OMA" id="HWHDPED"/>
<dbReference type="PANTHER" id="PTHR11603">
    <property type="entry name" value="AAA FAMILY ATPASE"/>
    <property type="match status" value="1"/>
</dbReference>
<dbReference type="Proteomes" id="UP000054771">
    <property type="component" value="Unassembled WGS sequence"/>
</dbReference>
<evidence type="ECO:0000256" key="1">
    <source>
        <dbReference type="ARBA" id="ARBA00012825"/>
    </source>
</evidence>
<evidence type="ECO:0000259" key="3">
    <source>
        <dbReference type="Pfam" id="PF17863"/>
    </source>
</evidence>
<feature type="domain" description="ChlI/MoxR AAA lid" evidence="3">
    <location>
        <begin position="242"/>
        <end position="301"/>
    </location>
</feature>
<dbReference type="GO" id="GO:0016851">
    <property type="term" value="F:magnesium chelatase activity"/>
    <property type="evidence" value="ECO:0007669"/>
    <property type="project" value="UniProtKB-EC"/>
</dbReference>
<comment type="pathway">
    <text evidence="2">Porphyrin-containing compound metabolism.</text>
</comment>
<evidence type="ECO:0000313" key="4">
    <source>
        <dbReference type="EMBL" id="CEL03485.1"/>
    </source>
</evidence>
<proteinExistence type="predicted"/>
<evidence type="ECO:0000256" key="2">
    <source>
        <dbReference type="ARBA" id="ARBA00023444"/>
    </source>
</evidence>
<evidence type="ECO:0000313" key="5">
    <source>
        <dbReference type="Proteomes" id="UP000054771"/>
    </source>
</evidence>
<dbReference type="OrthoDB" id="5582146at2759"/>